<evidence type="ECO:0000313" key="3">
    <source>
        <dbReference type="Proteomes" id="UP000648257"/>
    </source>
</evidence>
<keyword evidence="1" id="KW-0732">Signal</keyword>
<comment type="caution">
    <text evidence="2">The sequence shown here is derived from an EMBL/GenBank/DDBJ whole genome shotgun (WGS) entry which is preliminary data.</text>
</comment>
<feature type="chain" id="PRO_5045360709" evidence="1">
    <location>
        <begin position="24"/>
        <end position="154"/>
    </location>
</feature>
<evidence type="ECO:0000256" key="1">
    <source>
        <dbReference type="SAM" id="SignalP"/>
    </source>
</evidence>
<feature type="signal peptide" evidence="1">
    <location>
        <begin position="1"/>
        <end position="23"/>
    </location>
</feature>
<organism evidence="2 3">
    <name type="scientific">Undibacterium seohonense</name>
    <dbReference type="NCBI Taxonomy" id="1344950"/>
    <lineage>
        <taxon>Bacteria</taxon>
        <taxon>Pseudomonadati</taxon>
        <taxon>Pseudomonadota</taxon>
        <taxon>Betaproteobacteria</taxon>
        <taxon>Burkholderiales</taxon>
        <taxon>Oxalobacteraceae</taxon>
        <taxon>Undibacterium</taxon>
    </lineage>
</organism>
<proteinExistence type="predicted"/>
<keyword evidence="3" id="KW-1185">Reference proteome</keyword>
<accession>A0ABR6X179</accession>
<evidence type="ECO:0000313" key="2">
    <source>
        <dbReference type="EMBL" id="MBC3806703.1"/>
    </source>
</evidence>
<reference evidence="2 3" key="1">
    <citation type="submission" date="2020-08" db="EMBL/GenBank/DDBJ databases">
        <title>Novel species isolated from subtropical streams in China.</title>
        <authorList>
            <person name="Lu H."/>
        </authorList>
    </citation>
    <scope>NUCLEOTIDE SEQUENCE [LARGE SCALE GENOMIC DNA]</scope>
    <source>
        <strain evidence="2 3">KACC 16656</strain>
    </source>
</reference>
<dbReference type="Proteomes" id="UP000648257">
    <property type="component" value="Unassembled WGS sequence"/>
</dbReference>
<protein>
    <submittedName>
        <fullName evidence="2">Uncharacterized protein</fullName>
    </submittedName>
</protein>
<sequence length="154" mass="16780">MRFNRHSLKCVCLGLLLAGSVCAQEMTKVTALQPIDSQEAKKLKTPYEFRIASFAQDEGSYGSGALVLLVSNDTNTAVINLQGVRTELKAMPSVVTPTCVTGATRQQIYAKDQLRLTVKFTLKEGAEACWAEGLVSIRTDKHTNRYLVKGVSGL</sequence>
<name>A0ABR6X179_9BURK</name>
<dbReference type="RefSeq" id="WP_186921799.1">
    <property type="nucleotide sequence ID" value="NZ_JACOFW010000004.1"/>
</dbReference>
<dbReference type="EMBL" id="JACOFW010000004">
    <property type="protein sequence ID" value="MBC3806703.1"/>
    <property type="molecule type" value="Genomic_DNA"/>
</dbReference>
<gene>
    <name evidence="2" type="ORF">H8K52_05000</name>
</gene>